<dbReference type="GO" id="GO:0016852">
    <property type="term" value="F:sirohydrochlorin cobaltochelatase activity"/>
    <property type="evidence" value="ECO:0007669"/>
    <property type="project" value="InterPro"/>
</dbReference>
<sequence>MRNLKYWLAMTAFGISSLAVVSCGDDDDPNTTTNPAETEVAVKKTSDTAILLCTFGSTFEESVKTYDATIQDFEKAFPNADIYLSFTSYTCVNRVENATGIKRYQPDLWLRAIGEAGYKRVAVQSLHIIPGEEYLNLMNSAVKKDFMIGGYPSVEVAKGACLIYDENDSRAVASVLYDAYKDKLADKKNILLLMGHGNPDVNYNANSKYSETEGYLQDLATNKNVFIGTVDYGPMLFWPESGEPNPECVYSKLMAYCESNNLKPEEITVTLAPFMSVAGDHAHNDLWGIEEGDDYSQATPQSDACWRLKLLNMGFQVDLGESHNGGIDHCAIKGLGDYDTVRQIWIDHLKAVYDDPDAWETGESYQ</sequence>
<comment type="caution">
    <text evidence="2">The sequence shown here is derived from an EMBL/GenBank/DDBJ whole genome shotgun (WGS) entry which is preliminary data.</text>
</comment>
<dbReference type="EMBL" id="DXEL01000032">
    <property type="protein sequence ID" value="HIX74199.1"/>
    <property type="molecule type" value="Genomic_DNA"/>
</dbReference>
<dbReference type="Proteomes" id="UP000886740">
    <property type="component" value="Unassembled WGS sequence"/>
</dbReference>
<evidence type="ECO:0000313" key="2">
    <source>
        <dbReference type="EMBL" id="HIX74199.1"/>
    </source>
</evidence>
<dbReference type="InterPro" id="IPR010388">
    <property type="entry name" value="Anaerobic_Co-chelatase"/>
</dbReference>
<feature type="signal peptide" evidence="1">
    <location>
        <begin position="1"/>
        <end position="21"/>
    </location>
</feature>
<feature type="chain" id="PRO_5038802373" evidence="1">
    <location>
        <begin position="22"/>
        <end position="366"/>
    </location>
</feature>
<name>A0A9D1X795_9BACT</name>
<organism evidence="2 3">
    <name type="scientific">Candidatus Parabacteroides intestinipullorum</name>
    <dbReference type="NCBI Taxonomy" id="2838723"/>
    <lineage>
        <taxon>Bacteria</taxon>
        <taxon>Pseudomonadati</taxon>
        <taxon>Bacteroidota</taxon>
        <taxon>Bacteroidia</taxon>
        <taxon>Bacteroidales</taxon>
        <taxon>Tannerellaceae</taxon>
        <taxon>Parabacteroides</taxon>
    </lineage>
</organism>
<proteinExistence type="predicted"/>
<dbReference type="GO" id="GO:0019251">
    <property type="term" value="P:anaerobic cobalamin biosynthetic process"/>
    <property type="evidence" value="ECO:0007669"/>
    <property type="project" value="InterPro"/>
</dbReference>
<gene>
    <name evidence="2" type="ORF">H9977_04040</name>
</gene>
<dbReference type="PROSITE" id="PS51257">
    <property type="entry name" value="PROKAR_LIPOPROTEIN"/>
    <property type="match status" value="1"/>
</dbReference>
<keyword evidence="1" id="KW-0732">Signal</keyword>
<dbReference type="AlphaFoldDB" id="A0A9D1X795"/>
<evidence type="ECO:0000256" key="1">
    <source>
        <dbReference type="SAM" id="SignalP"/>
    </source>
</evidence>
<protein>
    <submittedName>
        <fullName evidence="2">Sirohydrochlorin cobaltochelatase</fullName>
    </submittedName>
</protein>
<evidence type="ECO:0000313" key="3">
    <source>
        <dbReference type="Proteomes" id="UP000886740"/>
    </source>
</evidence>
<reference evidence="2" key="1">
    <citation type="journal article" date="2021" name="PeerJ">
        <title>Extensive microbial diversity within the chicken gut microbiome revealed by metagenomics and culture.</title>
        <authorList>
            <person name="Gilroy R."/>
            <person name="Ravi A."/>
            <person name="Getino M."/>
            <person name="Pursley I."/>
            <person name="Horton D.L."/>
            <person name="Alikhan N.F."/>
            <person name="Baker D."/>
            <person name="Gharbi K."/>
            <person name="Hall N."/>
            <person name="Watson M."/>
            <person name="Adriaenssens E.M."/>
            <person name="Foster-Nyarko E."/>
            <person name="Jarju S."/>
            <person name="Secka A."/>
            <person name="Antonio M."/>
            <person name="Oren A."/>
            <person name="Chaudhuri R.R."/>
            <person name="La Ragione R."/>
            <person name="Hildebrand F."/>
            <person name="Pallen M.J."/>
        </authorList>
    </citation>
    <scope>NUCLEOTIDE SEQUENCE</scope>
    <source>
        <strain evidence="2">ChiGjej6B6-14162</strain>
    </source>
</reference>
<reference evidence="2" key="2">
    <citation type="submission" date="2021-04" db="EMBL/GenBank/DDBJ databases">
        <authorList>
            <person name="Gilroy R."/>
        </authorList>
    </citation>
    <scope>NUCLEOTIDE SEQUENCE</scope>
    <source>
        <strain evidence="2">ChiGjej6B6-14162</strain>
    </source>
</reference>
<dbReference type="Pfam" id="PF06180">
    <property type="entry name" value="CbiK"/>
    <property type="match status" value="1"/>
</dbReference>
<dbReference type="SUPFAM" id="SSF53800">
    <property type="entry name" value="Chelatase"/>
    <property type="match status" value="1"/>
</dbReference>
<accession>A0A9D1X795</accession>
<dbReference type="Gene3D" id="3.40.50.1400">
    <property type="match status" value="2"/>
</dbReference>